<dbReference type="AlphaFoldDB" id="A0A4Z1ICP7"/>
<feature type="compositionally biased region" description="Basic and acidic residues" evidence="5">
    <location>
        <begin position="298"/>
        <end position="310"/>
    </location>
</feature>
<keyword evidence="2" id="KW-0521">NADP</keyword>
<dbReference type="STRING" id="278944.A0A4Z1ICP7"/>
<proteinExistence type="inferred from homology"/>
<feature type="region of interest" description="Disordered" evidence="5">
    <location>
        <begin position="285"/>
        <end position="310"/>
    </location>
</feature>
<evidence type="ECO:0000256" key="5">
    <source>
        <dbReference type="SAM" id="MobiDB-lite"/>
    </source>
</evidence>
<dbReference type="OrthoDB" id="3819888at2759"/>
<dbReference type="SUPFAM" id="SSF51735">
    <property type="entry name" value="NAD(P)-binding Rossmann-fold domains"/>
    <property type="match status" value="1"/>
</dbReference>
<sequence length="345" mass="37615">MSQNALLRISRPKHFSLMTSMTFANSSHRSVCRNSSRSISSITPYQNHMKRISNPQFQHPSNHFSTSTTKMSDTNKNFLLSNVFNVKGKVALVTGDGSGIGLMATQALAVNGAKLENVVKHHGQNIEGEIIPIVADVTQKDEIARVVKEIESKEKCLCILINNAGISGATQQTEAKTAEEMKKNLFDDESSTFDDWCNTYRTNVPQLFFMTTAFLPLLQKASDHQYRYSGTVINISSISGIVQSSQHHFGYNASKAAAIHLTKMLSSEIAGNGLKIRVNSIAPGEFPSEMTTGGESGQDQKSHIEKEKPGKDEEMAGAILFVATNQYLNGQTVAIDGGYILHAGA</sequence>
<keyword evidence="3" id="KW-0560">Oxidoreductase</keyword>
<dbReference type="PANTHER" id="PTHR43618:SF4">
    <property type="entry name" value="SHORT CHAIN DEHYDROGENASE_REDUCTASE FAMILY (AFU_ORTHOLOGUE AFUA_7G04540)"/>
    <property type="match status" value="1"/>
</dbReference>
<organism evidence="6 7">
    <name type="scientific">Botryotinia narcissicola</name>
    <dbReference type="NCBI Taxonomy" id="278944"/>
    <lineage>
        <taxon>Eukaryota</taxon>
        <taxon>Fungi</taxon>
        <taxon>Dikarya</taxon>
        <taxon>Ascomycota</taxon>
        <taxon>Pezizomycotina</taxon>
        <taxon>Leotiomycetes</taxon>
        <taxon>Helotiales</taxon>
        <taxon>Sclerotiniaceae</taxon>
        <taxon>Botryotinia</taxon>
    </lineage>
</organism>
<dbReference type="GO" id="GO:0016491">
    <property type="term" value="F:oxidoreductase activity"/>
    <property type="evidence" value="ECO:0007669"/>
    <property type="project" value="UniProtKB-KW"/>
</dbReference>
<evidence type="ECO:0000256" key="3">
    <source>
        <dbReference type="ARBA" id="ARBA00023002"/>
    </source>
</evidence>
<comment type="similarity">
    <text evidence="1 4">Belongs to the short-chain dehydrogenases/reductases (SDR) family.</text>
</comment>
<name>A0A4Z1ICP7_9HELO</name>
<dbReference type="EMBL" id="PQXJ01000167">
    <property type="protein sequence ID" value="TGO59206.1"/>
    <property type="molecule type" value="Genomic_DNA"/>
</dbReference>
<keyword evidence="7" id="KW-1185">Reference proteome</keyword>
<reference evidence="6 7" key="1">
    <citation type="submission" date="2017-12" db="EMBL/GenBank/DDBJ databases">
        <title>Comparative genomics of Botrytis spp.</title>
        <authorList>
            <person name="Valero-Jimenez C.A."/>
            <person name="Tapia P."/>
            <person name="Veloso J."/>
            <person name="Silva-Moreno E."/>
            <person name="Staats M."/>
            <person name="Valdes J.H."/>
            <person name="Van Kan J.A.L."/>
        </authorList>
    </citation>
    <scope>NUCLEOTIDE SEQUENCE [LARGE SCALE GENOMIC DNA]</scope>
    <source>
        <strain evidence="6 7">MUCL2120</strain>
    </source>
</reference>
<dbReference type="InterPro" id="IPR020904">
    <property type="entry name" value="Sc_DH/Rdtase_CS"/>
</dbReference>
<evidence type="ECO:0000256" key="4">
    <source>
        <dbReference type="RuleBase" id="RU000363"/>
    </source>
</evidence>
<evidence type="ECO:0000256" key="2">
    <source>
        <dbReference type="ARBA" id="ARBA00022857"/>
    </source>
</evidence>
<accession>A0A4Z1ICP7</accession>
<evidence type="ECO:0000313" key="7">
    <source>
        <dbReference type="Proteomes" id="UP000297452"/>
    </source>
</evidence>
<dbReference type="PANTHER" id="PTHR43618">
    <property type="entry name" value="7-ALPHA-HYDROXYSTEROID DEHYDROGENASE"/>
    <property type="match status" value="1"/>
</dbReference>
<dbReference type="Proteomes" id="UP000297452">
    <property type="component" value="Unassembled WGS sequence"/>
</dbReference>
<dbReference type="Pfam" id="PF00106">
    <property type="entry name" value="adh_short"/>
    <property type="match status" value="1"/>
</dbReference>
<dbReference type="InterPro" id="IPR002347">
    <property type="entry name" value="SDR_fam"/>
</dbReference>
<evidence type="ECO:0000313" key="6">
    <source>
        <dbReference type="EMBL" id="TGO59206.1"/>
    </source>
</evidence>
<protein>
    <recommendedName>
        <fullName evidence="8">NAD(P)-binding protein</fullName>
    </recommendedName>
</protein>
<dbReference type="PROSITE" id="PS00061">
    <property type="entry name" value="ADH_SHORT"/>
    <property type="match status" value="1"/>
</dbReference>
<gene>
    <name evidence="6" type="ORF">BOTNAR_0167g00020</name>
</gene>
<dbReference type="InterPro" id="IPR052178">
    <property type="entry name" value="Sec_Metab_Biosynth_SDR"/>
</dbReference>
<evidence type="ECO:0000256" key="1">
    <source>
        <dbReference type="ARBA" id="ARBA00006484"/>
    </source>
</evidence>
<comment type="caution">
    <text evidence="6">The sequence shown here is derived from an EMBL/GenBank/DDBJ whole genome shotgun (WGS) entry which is preliminary data.</text>
</comment>
<dbReference type="Gene3D" id="3.40.50.720">
    <property type="entry name" value="NAD(P)-binding Rossmann-like Domain"/>
    <property type="match status" value="1"/>
</dbReference>
<dbReference type="PRINTS" id="PR00080">
    <property type="entry name" value="SDRFAMILY"/>
</dbReference>
<dbReference type="InterPro" id="IPR036291">
    <property type="entry name" value="NAD(P)-bd_dom_sf"/>
</dbReference>
<evidence type="ECO:0008006" key="8">
    <source>
        <dbReference type="Google" id="ProtNLM"/>
    </source>
</evidence>
<dbReference type="PRINTS" id="PR00081">
    <property type="entry name" value="GDHRDH"/>
</dbReference>